<evidence type="ECO:0000313" key="2">
    <source>
        <dbReference type="EMBL" id="MBB4025332.1"/>
    </source>
</evidence>
<keyword evidence="1" id="KW-0175">Coiled coil</keyword>
<protein>
    <submittedName>
        <fullName evidence="2">Uncharacterized protein</fullName>
    </submittedName>
</protein>
<keyword evidence="3" id="KW-1185">Reference proteome</keyword>
<organism evidence="2 3">
    <name type="scientific">Butyricimonas faecihominis</name>
    <dbReference type="NCBI Taxonomy" id="1472416"/>
    <lineage>
        <taxon>Bacteria</taxon>
        <taxon>Pseudomonadati</taxon>
        <taxon>Bacteroidota</taxon>
        <taxon>Bacteroidia</taxon>
        <taxon>Bacteroidales</taxon>
        <taxon>Odoribacteraceae</taxon>
        <taxon>Butyricimonas</taxon>
    </lineage>
</organism>
<dbReference type="GeneID" id="93099451"/>
<comment type="caution">
    <text evidence="2">The sequence shown here is derived from an EMBL/GenBank/DDBJ whole genome shotgun (WGS) entry which is preliminary data.</text>
</comment>
<name>A0A7W6HUT0_9BACT</name>
<gene>
    <name evidence="2" type="ORF">GGR14_001104</name>
</gene>
<evidence type="ECO:0000313" key="3">
    <source>
        <dbReference type="Proteomes" id="UP000546007"/>
    </source>
</evidence>
<dbReference type="Proteomes" id="UP000546007">
    <property type="component" value="Unassembled WGS sequence"/>
</dbReference>
<sequence length="242" mass="27544">MRTIYLLIAFAGLCMTSCQEVTIGYLKTEHAKYSIDTLYVGERSILEQIEAMELQYPPELKEMALAYRELNVLEEEMDGIYAESDALEEELASLDEETDAGRMEEIYTRLGEIDEWFYHYDELDGIYGNGMDVFWDEGYDDIDPICDEYIGLITKIEDAIPWSTSTIEGVLGTQPIMYSIADVTSTDGNADLFKEELVMQGGGRMQLPFACKAPKGTYRIAIIIENEGYSHRLDNVFTFIID</sequence>
<dbReference type="OrthoDB" id="9965404at2"/>
<feature type="coiled-coil region" evidence="1">
    <location>
        <begin position="70"/>
        <end position="97"/>
    </location>
</feature>
<reference evidence="2 3" key="1">
    <citation type="submission" date="2020-08" db="EMBL/GenBank/DDBJ databases">
        <title>Genomic Encyclopedia of Type Strains, Phase IV (KMG-IV): sequencing the most valuable type-strain genomes for metagenomic binning, comparative biology and taxonomic classification.</title>
        <authorList>
            <person name="Goeker M."/>
        </authorList>
    </citation>
    <scope>NUCLEOTIDE SEQUENCE [LARGE SCALE GENOMIC DNA]</scope>
    <source>
        <strain evidence="2 3">DSM 105721</strain>
    </source>
</reference>
<dbReference type="AlphaFoldDB" id="A0A7W6HUT0"/>
<evidence type="ECO:0000256" key="1">
    <source>
        <dbReference type="SAM" id="Coils"/>
    </source>
</evidence>
<accession>A0A7W6HUT0</accession>
<dbReference type="RefSeq" id="WP_124315609.1">
    <property type="nucleotide sequence ID" value="NZ_AP028155.1"/>
</dbReference>
<proteinExistence type="predicted"/>
<dbReference type="EMBL" id="JACIES010000002">
    <property type="protein sequence ID" value="MBB4025332.1"/>
    <property type="molecule type" value="Genomic_DNA"/>
</dbReference>